<feature type="domain" description="AsmA" evidence="2">
    <location>
        <begin position="4"/>
        <end position="201"/>
    </location>
</feature>
<evidence type="ECO:0000313" key="3">
    <source>
        <dbReference type="EMBL" id="MEI2683224.1"/>
    </source>
</evidence>
<proteinExistence type="predicted"/>
<dbReference type="Pfam" id="PF05170">
    <property type="entry name" value="AsmA"/>
    <property type="match status" value="1"/>
</dbReference>
<organism evidence="3 4">
    <name type="scientific">Erwinia aphidicola</name>
    <dbReference type="NCBI Taxonomy" id="68334"/>
    <lineage>
        <taxon>Bacteria</taxon>
        <taxon>Pseudomonadati</taxon>
        <taxon>Pseudomonadota</taxon>
        <taxon>Gammaproteobacteria</taxon>
        <taxon>Enterobacterales</taxon>
        <taxon>Erwiniaceae</taxon>
        <taxon>Erwinia</taxon>
    </lineage>
</organism>
<dbReference type="PANTHER" id="PTHR30441">
    <property type="entry name" value="DUF748 DOMAIN-CONTAINING PROTEIN"/>
    <property type="match status" value="1"/>
</dbReference>
<feature type="region of interest" description="Disordered" evidence="1">
    <location>
        <begin position="115"/>
        <end position="135"/>
    </location>
</feature>
<protein>
    <submittedName>
        <fullName evidence="3">Outer membrane assembly protein AsmA</fullName>
    </submittedName>
</protein>
<feature type="compositionally biased region" description="Polar residues" evidence="1">
    <location>
        <begin position="322"/>
        <end position="333"/>
    </location>
</feature>
<dbReference type="InterPro" id="IPR007844">
    <property type="entry name" value="AsmA"/>
</dbReference>
<dbReference type="PANTHER" id="PTHR30441:SF4">
    <property type="entry name" value="PROTEIN ASMA"/>
    <property type="match status" value="1"/>
</dbReference>
<evidence type="ECO:0000313" key="4">
    <source>
        <dbReference type="Proteomes" id="UP001306592"/>
    </source>
</evidence>
<evidence type="ECO:0000256" key="1">
    <source>
        <dbReference type="SAM" id="MobiDB-lite"/>
    </source>
</evidence>
<comment type="caution">
    <text evidence="3">The sequence shown here is derived from an EMBL/GenBank/DDBJ whole genome shotgun (WGS) entry which is preliminary data.</text>
</comment>
<name>A0ABU8DI88_ERWAP</name>
<dbReference type="RefSeq" id="WP_336203408.1">
    <property type="nucleotide sequence ID" value="NZ_JBANEI010000012.1"/>
</dbReference>
<keyword evidence="4" id="KW-1185">Reference proteome</keyword>
<gene>
    <name evidence="3" type="primary">asmA</name>
    <name evidence="3" type="ORF">V8N49_16365</name>
</gene>
<feature type="region of interest" description="Disordered" evidence="1">
    <location>
        <begin position="306"/>
        <end position="333"/>
    </location>
</feature>
<dbReference type="EMBL" id="JBANEI010000012">
    <property type="protein sequence ID" value="MEI2683224.1"/>
    <property type="molecule type" value="Genomic_DNA"/>
</dbReference>
<accession>A0ABU8DI88</accession>
<evidence type="ECO:0000259" key="2">
    <source>
        <dbReference type="Pfam" id="PF05170"/>
    </source>
</evidence>
<sequence length="615" mass="67529">MKRLITTLAILLVVMVAGMTALVVLVNPNDFRAYMIRQVEQRSGYQLALNGELRWHVWPQLSILSGPITLTAPGAAQPIVHADNMRLDVNLLPLLSHQLSVKQVMLKGAVVRLTPDSESQRPADAPIGPASDNSELSVDEVTRGWRFDISRLRINDSLLVWQQNNGEQLNVRDFNLSLDQTQPRQAHIEFSSRINRDQRELQLHFDADLDITDYPKHLSALVNQLDYQLKGADLPQEGIKGKGQMKARWAATAQRFELSDFSLSANDSTLAGTLSGTLGQRPQLLADLHSPSLNLDSLFGFVADAEDSTSGSDQRSGRGPVISSTPESDNADSVLNAMDGELTLAVDQLRWRGMSFSKVAVHGVSKDGLLTVDNFKGQSENGSFSLPGTVDVRTATTRVTLAPELHQINLPPLLKSFAMPDTVSGVLSLNGNFTGSGLSVDDFKRQWRGKAQLSVENAQFAGLNFQQLIQRAVENSSSKVHGQGDENIPDLQSITGSATLNNGVIDFGTLDARSNLLNYTGAGSVDLVKRALDVRFGVTVTAGWSGDDTLVKRLQQTPVPLRIYGPWSAINYNLKVDDVLRQQLRDEARQRLKEWIGRNPDSDKNSDAKKLLKDM</sequence>
<dbReference type="NCBIfam" id="NF008091">
    <property type="entry name" value="PRK10833.1"/>
    <property type="match status" value="1"/>
</dbReference>
<dbReference type="Proteomes" id="UP001306592">
    <property type="component" value="Unassembled WGS sequence"/>
</dbReference>
<reference evidence="3 4" key="1">
    <citation type="submission" date="2024-02" db="EMBL/GenBank/DDBJ databases">
        <title>First report Erwinia aphidicola in onion in Chile.</title>
        <authorList>
            <person name="Valenzuela M."/>
            <person name="Pena M."/>
            <person name="Dutta B."/>
        </authorList>
    </citation>
    <scope>NUCLEOTIDE SEQUENCE [LARGE SCALE GENOMIC DNA]</scope>
    <source>
        <strain evidence="3 4">QCJ3A</strain>
    </source>
</reference>
<dbReference type="InterPro" id="IPR052894">
    <property type="entry name" value="AsmA-related"/>
</dbReference>